<keyword evidence="3" id="KW-1185">Reference proteome</keyword>
<feature type="domain" description="PPM-type phosphatase" evidence="1">
    <location>
        <begin position="5"/>
        <end position="65"/>
    </location>
</feature>
<gene>
    <name evidence="2" type="ORF">NON19_02445</name>
</gene>
<dbReference type="RefSeq" id="WP_255925026.1">
    <property type="nucleotide sequence ID" value="NZ_JANFNH010000001.1"/>
</dbReference>
<dbReference type="EMBL" id="JANFNH010000001">
    <property type="protein sequence ID" value="MCQ4040914.1"/>
    <property type="molecule type" value="Genomic_DNA"/>
</dbReference>
<sequence length="77" mass="8295">MDEAIPDVRLHEARPGDRYLLCSDGLSAVVPAELLCQVIAADFGPQQAARELIDEANRRGGPDNVSCVVAHVAEARR</sequence>
<dbReference type="Pfam" id="PF00481">
    <property type="entry name" value="PP2C"/>
    <property type="match status" value="1"/>
</dbReference>
<comment type="caution">
    <text evidence="2">The sequence shown here is derived from an EMBL/GenBank/DDBJ whole genome shotgun (WGS) entry which is preliminary data.</text>
</comment>
<dbReference type="Gene3D" id="3.60.40.10">
    <property type="entry name" value="PPM-type phosphatase domain"/>
    <property type="match status" value="1"/>
</dbReference>
<evidence type="ECO:0000259" key="1">
    <source>
        <dbReference type="Pfam" id="PF00481"/>
    </source>
</evidence>
<evidence type="ECO:0000313" key="2">
    <source>
        <dbReference type="EMBL" id="MCQ4040914.1"/>
    </source>
</evidence>
<organism evidence="2 3">
    <name type="scientific">Streptantibioticus rubrisoli</name>
    <dbReference type="NCBI Taxonomy" id="1387313"/>
    <lineage>
        <taxon>Bacteria</taxon>
        <taxon>Bacillati</taxon>
        <taxon>Actinomycetota</taxon>
        <taxon>Actinomycetes</taxon>
        <taxon>Kitasatosporales</taxon>
        <taxon>Streptomycetaceae</taxon>
        <taxon>Streptantibioticus</taxon>
    </lineage>
</organism>
<proteinExistence type="predicted"/>
<protein>
    <recommendedName>
        <fullName evidence="1">PPM-type phosphatase domain-containing protein</fullName>
    </recommendedName>
</protein>
<evidence type="ECO:0000313" key="3">
    <source>
        <dbReference type="Proteomes" id="UP001206206"/>
    </source>
</evidence>
<dbReference type="SUPFAM" id="SSF81606">
    <property type="entry name" value="PP2C-like"/>
    <property type="match status" value="1"/>
</dbReference>
<dbReference type="InterPro" id="IPR036457">
    <property type="entry name" value="PPM-type-like_dom_sf"/>
</dbReference>
<reference evidence="2 3" key="1">
    <citation type="submission" date="2022-06" db="EMBL/GenBank/DDBJ databases">
        <title>Draft genome sequence of type strain Streptomyces rubrisoli DSM 42083.</title>
        <authorList>
            <person name="Duangmal K."/>
            <person name="Klaysubun C."/>
        </authorList>
    </citation>
    <scope>NUCLEOTIDE SEQUENCE [LARGE SCALE GENOMIC DNA]</scope>
    <source>
        <strain evidence="2 3">DSM 42083</strain>
    </source>
</reference>
<name>A0ABT1P6C1_9ACTN</name>
<dbReference type="InterPro" id="IPR001932">
    <property type="entry name" value="PPM-type_phosphatase-like_dom"/>
</dbReference>
<accession>A0ABT1P6C1</accession>
<dbReference type="Proteomes" id="UP001206206">
    <property type="component" value="Unassembled WGS sequence"/>
</dbReference>